<keyword evidence="2" id="KW-1185">Reference proteome</keyword>
<comment type="caution">
    <text evidence="1">The sequence shown here is derived from an EMBL/GenBank/DDBJ whole genome shotgun (WGS) entry which is preliminary data.</text>
</comment>
<organism evidence="1 2">
    <name type="scientific">Ambispora leptoticha</name>
    <dbReference type="NCBI Taxonomy" id="144679"/>
    <lineage>
        <taxon>Eukaryota</taxon>
        <taxon>Fungi</taxon>
        <taxon>Fungi incertae sedis</taxon>
        <taxon>Mucoromycota</taxon>
        <taxon>Glomeromycotina</taxon>
        <taxon>Glomeromycetes</taxon>
        <taxon>Archaeosporales</taxon>
        <taxon>Ambisporaceae</taxon>
        <taxon>Ambispora</taxon>
    </lineage>
</organism>
<evidence type="ECO:0000313" key="2">
    <source>
        <dbReference type="Proteomes" id="UP000789508"/>
    </source>
</evidence>
<dbReference type="Proteomes" id="UP000789508">
    <property type="component" value="Unassembled WGS sequence"/>
</dbReference>
<name>A0A9N9IG28_9GLOM</name>
<feature type="non-terminal residue" evidence="1">
    <location>
        <position position="1"/>
    </location>
</feature>
<accession>A0A9N9IG28</accession>
<proteinExistence type="predicted"/>
<evidence type="ECO:0000313" key="1">
    <source>
        <dbReference type="EMBL" id="CAG8733380.1"/>
    </source>
</evidence>
<dbReference type="AlphaFoldDB" id="A0A9N9IG28"/>
<gene>
    <name evidence="1" type="ORF">ALEPTO_LOCUS12700</name>
</gene>
<feature type="non-terminal residue" evidence="1">
    <location>
        <position position="49"/>
    </location>
</feature>
<protein>
    <submittedName>
        <fullName evidence="1">4696_t:CDS:1</fullName>
    </submittedName>
</protein>
<dbReference type="EMBL" id="CAJVPS010031547">
    <property type="protein sequence ID" value="CAG8733380.1"/>
    <property type="molecule type" value="Genomic_DNA"/>
</dbReference>
<reference evidence="1" key="1">
    <citation type="submission" date="2021-06" db="EMBL/GenBank/DDBJ databases">
        <authorList>
            <person name="Kallberg Y."/>
            <person name="Tangrot J."/>
            <person name="Rosling A."/>
        </authorList>
    </citation>
    <scope>NUCLEOTIDE SEQUENCE</scope>
    <source>
        <strain evidence="1">FL130A</strain>
    </source>
</reference>
<sequence length="49" mass="5830">QLYEQIWKPYCSNFSNWRKLNKLNYLYSNNLSPSTQPESLSLEQQSDSS</sequence>